<feature type="transmembrane region" description="Helical" evidence="1">
    <location>
        <begin position="107"/>
        <end position="130"/>
    </location>
</feature>
<accession>A0A840YVQ1</accession>
<dbReference type="AlphaFoldDB" id="A0A840YVQ1"/>
<keyword evidence="3" id="KW-1185">Reference proteome</keyword>
<dbReference type="Proteomes" id="UP000554342">
    <property type="component" value="Unassembled WGS sequence"/>
</dbReference>
<evidence type="ECO:0000313" key="2">
    <source>
        <dbReference type="EMBL" id="MBB5717642.1"/>
    </source>
</evidence>
<evidence type="ECO:0008006" key="4">
    <source>
        <dbReference type="Google" id="ProtNLM"/>
    </source>
</evidence>
<keyword evidence="1" id="KW-1133">Transmembrane helix</keyword>
<evidence type="ECO:0000313" key="3">
    <source>
        <dbReference type="Proteomes" id="UP000554342"/>
    </source>
</evidence>
<keyword evidence="1" id="KW-0472">Membrane</keyword>
<protein>
    <recommendedName>
        <fullName evidence="4">Rod shape-determining protein MreD</fullName>
    </recommendedName>
</protein>
<proteinExistence type="predicted"/>
<name>A0A840YVQ1_9SPHN</name>
<sequence length="177" mass="18638">MQTTNPVIRTVLWPVTLAIFAVAGSWVFKCVTPFVALSVAAAVTMDKRRGALTVLACWLANQAMGYCVSDYPVDAYSIGWGAAIAGGTMLSYFVARKVAGENAALPKVLLAAIAAFIAYEGSLYIVALFFGGLPTFAPQIVLGILANDALWLAVLLAAHALLASTSPRLFGSRLRLA</sequence>
<dbReference type="EMBL" id="JACIJI010000001">
    <property type="protein sequence ID" value="MBB5717642.1"/>
    <property type="molecule type" value="Genomic_DNA"/>
</dbReference>
<dbReference type="RefSeq" id="WP_184001381.1">
    <property type="nucleotide sequence ID" value="NZ_BAABIF010000004.1"/>
</dbReference>
<feature type="transmembrane region" description="Helical" evidence="1">
    <location>
        <begin position="12"/>
        <end position="43"/>
    </location>
</feature>
<keyword evidence="1" id="KW-0812">Transmembrane</keyword>
<feature type="transmembrane region" description="Helical" evidence="1">
    <location>
        <begin position="50"/>
        <end position="69"/>
    </location>
</feature>
<comment type="caution">
    <text evidence="2">The sequence shown here is derived from an EMBL/GenBank/DDBJ whole genome shotgun (WGS) entry which is preliminary data.</text>
</comment>
<reference evidence="2 3" key="1">
    <citation type="submission" date="2020-08" db="EMBL/GenBank/DDBJ databases">
        <title>Genomic Encyclopedia of Type Strains, Phase IV (KMG-IV): sequencing the most valuable type-strain genomes for metagenomic binning, comparative biology and taxonomic classification.</title>
        <authorList>
            <person name="Goeker M."/>
        </authorList>
    </citation>
    <scope>NUCLEOTIDE SEQUENCE [LARGE SCALE GENOMIC DNA]</scope>
    <source>
        <strain evidence="2 3">DSM 27203</strain>
    </source>
</reference>
<feature type="transmembrane region" description="Helical" evidence="1">
    <location>
        <begin position="75"/>
        <end position="95"/>
    </location>
</feature>
<feature type="transmembrane region" description="Helical" evidence="1">
    <location>
        <begin position="150"/>
        <end position="170"/>
    </location>
</feature>
<evidence type="ECO:0000256" key="1">
    <source>
        <dbReference type="SAM" id="Phobius"/>
    </source>
</evidence>
<organism evidence="2 3">
    <name type="scientific">Stakelama sediminis</name>
    <dbReference type="NCBI Taxonomy" id="463200"/>
    <lineage>
        <taxon>Bacteria</taxon>
        <taxon>Pseudomonadati</taxon>
        <taxon>Pseudomonadota</taxon>
        <taxon>Alphaproteobacteria</taxon>
        <taxon>Sphingomonadales</taxon>
        <taxon>Sphingomonadaceae</taxon>
        <taxon>Stakelama</taxon>
    </lineage>
</organism>
<gene>
    <name evidence="2" type="ORF">FHR23_000549</name>
</gene>